<gene>
    <name evidence="1" type="ORF">IE53DRAFT_378283</name>
</gene>
<evidence type="ECO:0000313" key="2">
    <source>
        <dbReference type="Proteomes" id="UP000245626"/>
    </source>
</evidence>
<accession>A0ACD0P294</accession>
<protein>
    <submittedName>
        <fullName evidence="1">Uncharacterized protein</fullName>
    </submittedName>
</protein>
<name>A0ACD0P294_9BASI</name>
<proteinExistence type="predicted"/>
<dbReference type="Proteomes" id="UP000245626">
    <property type="component" value="Unassembled WGS sequence"/>
</dbReference>
<dbReference type="EMBL" id="KZ819787">
    <property type="protein sequence ID" value="PWN52268.1"/>
    <property type="molecule type" value="Genomic_DNA"/>
</dbReference>
<sequence>MTTHPMDNSELTMEAARPASTFSSSKGVDQFPGGSEEGIDGGVVQLNRRSLKRFKLAYAVSTFGFSPAFAGMITYGLFQLQTIGFMIGHEPGFPPGTGCMPGAQACRVPWAGRGDVNLTSFILYLNAISYAVSGLLTFFISSLGDHMRFKREQYVFFVVIYGVLCLPLAAMTKFDLKTFNTIAALYATFNIVGFLVQAWMKIFVPYTMQTAVIEPVQKGGGADQDRSPSDPTSTADPVAKRQASEKAGVQMSVWSSNAMQSSFVLFYLIYIGISYASFTAQSQAGLWITTGAGALCILLSLASWRFLPNPKKLESQGPTNWFLLSFSTFGELWRGLRNYPEAFKYLIAYTIYNDSNFAFSNVIGQLFNLSIRPGVREFTAYSMTSPIASVLFLTLWYFILPRTKLSLRHWIVCGYSVMAFVCFWCLLGLSASSKVGFKNRWEFYLMALLQGFSNAITSSCFTVLFCQLFPKGKEIRYFGFQLVLSCSTVWIPQVVDGPIVDATNNIRLPAIISFVFFLISTGLAWWTDEVKGIERVRELEERKEGL</sequence>
<evidence type="ECO:0000313" key="1">
    <source>
        <dbReference type="EMBL" id="PWN52268.1"/>
    </source>
</evidence>
<keyword evidence="2" id="KW-1185">Reference proteome</keyword>
<reference evidence="1 2" key="1">
    <citation type="journal article" date="2018" name="Mol. Biol. Evol.">
        <title>Broad Genomic Sampling Reveals a Smut Pathogenic Ancestry of the Fungal Clade Ustilaginomycotina.</title>
        <authorList>
            <person name="Kijpornyongpan T."/>
            <person name="Mondo S.J."/>
            <person name="Barry K."/>
            <person name="Sandor L."/>
            <person name="Lee J."/>
            <person name="Lipzen A."/>
            <person name="Pangilinan J."/>
            <person name="LaButti K."/>
            <person name="Hainaut M."/>
            <person name="Henrissat B."/>
            <person name="Grigoriev I.V."/>
            <person name="Spatafora J.W."/>
            <person name="Aime M.C."/>
        </authorList>
    </citation>
    <scope>NUCLEOTIDE SEQUENCE [LARGE SCALE GENOMIC DNA]</scope>
    <source>
        <strain evidence="1 2">SA 807</strain>
    </source>
</reference>
<organism evidence="1 2">
    <name type="scientific">Violaceomyces palustris</name>
    <dbReference type="NCBI Taxonomy" id="1673888"/>
    <lineage>
        <taxon>Eukaryota</taxon>
        <taxon>Fungi</taxon>
        <taxon>Dikarya</taxon>
        <taxon>Basidiomycota</taxon>
        <taxon>Ustilaginomycotina</taxon>
        <taxon>Ustilaginomycetes</taxon>
        <taxon>Violaceomycetales</taxon>
        <taxon>Violaceomycetaceae</taxon>
        <taxon>Violaceomyces</taxon>
    </lineage>
</organism>